<dbReference type="AlphaFoldDB" id="G0N8P1"/>
<dbReference type="InterPro" id="IPR019422">
    <property type="entry name" value="7TM_GPCR_serpentine_rcpt_Srh"/>
</dbReference>
<dbReference type="HOGENOM" id="CLU_042960_0_2_1"/>
<feature type="transmembrane region" description="Helical" evidence="1">
    <location>
        <begin position="244"/>
        <end position="268"/>
    </location>
</feature>
<dbReference type="PANTHER" id="PTHR22941:SF33">
    <property type="entry name" value="SERPENTINE RECEPTOR, CLASS H"/>
    <property type="match status" value="1"/>
</dbReference>
<gene>
    <name evidence="2" type="ORF">CAEBREN_28547</name>
</gene>
<evidence type="ECO:0000256" key="1">
    <source>
        <dbReference type="SAM" id="Phobius"/>
    </source>
</evidence>
<keyword evidence="1" id="KW-1133">Transmembrane helix</keyword>
<proteinExistence type="predicted"/>
<feature type="transmembrane region" description="Helical" evidence="1">
    <location>
        <begin position="199"/>
        <end position="223"/>
    </location>
</feature>
<keyword evidence="1" id="KW-0812">Transmembrane</keyword>
<organism evidence="3">
    <name type="scientific">Caenorhabditis brenneri</name>
    <name type="common">Nematode worm</name>
    <dbReference type="NCBI Taxonomy" id="135651"/>
    <lineage>
        <taxon>Eukaryota</taxon>
        <taxon>Metazoa</taxon>
        <taxon>Ecdysozoa</taxon>
        <taxon>Nematoda</taxon>
        <taxon>Chromadorea</taxon>
        <taxon>Rhabditida</taxon>
        <taxon>Rhabditina</taxon>
        <taxon>Rhabditomorpha</taxon>
        <taxon>Rhabditoidea</taxon>
        <taxon>Rhabditidae</taxon>
        <taxon>Peloderinae</taxon>
        <taxon>Caenorhabditis</taxon>
    </lineage>
</organism>
<keyword evidence="1" id="KW-0472">Membrane</keyword>
<dbReference type="EMBL" id="GL379850">
    <property type="protein sequence ID" value="EGT55206.1"/>
    <property type="molecule type" value="Genomic_DNA"/>
</dbReference>
<dbReference type="Proteomes" id="UP000008068">
    <property type="component" value="Unassembled WGS sequence"/>
</dbReference>
<dbReference type="InterPro" id="IPR053220">
    <property type="entry name" value="Nematode_rcpt-like_serp_H"/>
</dbReference>
<feature type="transmembrane region" description="Helical" evidence="1">
    <location>
        <begin position="23"/>
        <end position="43"/>
    </location>
</feature>
<sequence length="303" mass="34713">MNSFISSNCPSHSYYDSAVFHQIFSYSLSLITAPINFYGVYLIMFKSDKALKNAKWVMLNSQIWSTLVSLLLTTFLLPFLVLPIVGGRALGVLTHLGVPHIFQVFIGFGSIAQIGSSMVIVFENQQNHVVTNGMKLKSKWSRNVFAVFNKVIGFTFVIPIIMQLPNQEIAKRNVLRKMQCPPPEFFNMDIFILAEDSSLISWVVSLMLSFYIFEAAFCILHCGYHLIVKTRKLSNRTRALQKKFFIVVCIQIFTPFSIIGLPICYLVFSVSTGHHNQRNSQQYFNEPDESTLFFEHYLHDYIT</sequence>
<reference evidence="3" key="1">
    <citation type="submission" date="2011-07" db="EMBL/GenBank/DDBJ databases">
        <authorList>
            <consortium name="Caenorhabditis brenneri Sequencing and Analysis Consortium"/>
            <person name="Wilson R.K."/>
        </authorList>
    </citation>
    <scope>NUCLEOTIDE SEQUENCE [LARGE SCALE GENOMIC DNA]</scope>
    <source>
        <strain evidence="3">PB2801</strain>
    </source>
</reference>
<protein>
    <recommendedName>
        <fullName evidence="4">Serpentine Receptor, class H</fullName>
    </recommendedName>
</protein>
<evidence type="ECO:0000313" key="2">
    <source>
        <dbReference type="EMBL" id="EGT55206.1"/>
    </source>
</evidence>
<name>G0N8P1_CAEBE</name>
<evidence type="ECO:0000313" key="3">
    <source>
        <dbReference type="Proteomes" id="UP000008068"/>
    </source>
</evidence>
<dbReference type="InParanoid" id="G0N8P1"/>
<dbReference type="PANTHER" id="PTHR22941">
    <property type="entry name" value="SERPENTINE RECEPTOR"/>
    <property type="match status" value="1"/>
</dbReference>
<accession>G0N8P1</accession>
<evidence type="ECO:0008006" key="4">
    <source>
        <dbReference type="Google" id="ProtNLM"/>
    </source>
</evidence>
<dbReference type="OrthoDB" id="5847550at2759"/>
<feature type="transmembrane region" description="Helical" evidence="1">
    <location>
        <begin position="63"/>
        <end position="81"/>
    </location>
</feature>
<feature type="transmembrane region" description="Helical" evidence="1">
    <location>
        <begin position="101"/>
        <end position="122"/>
    </location>
</feature>
<feature type="transmembrane region" description="Helical" evidence="1">
    <location>
        <begin position="143"/>
        <end position="162"/>
    </location>
</feature>
<keyword evidence="3" id="KW-1185">Reference proteome</keyword>
<dbReference type="Pfam" id="PF10318">
    <property type="entry name" value="7TM_GPCR_Srh"/>
    <property type="match status" value="1"/>
</dbReference>